<dbReference type="EMBL" id="JAROBZ020000003">
    <property type="protein sequence ID" value="MFB3170814.1"/>
    <property type="molecule type" value="Genomic_DNA"/>
</dbReference>
<keyword evidence="2" id="KW-1185">Reference proteome</keyword>
<dbReference type="RefSeq" id="WP_306077392.1">
    <property type="nucleotide sequence ID" value="NZ_JAROBZ020000003.1"/>
</dbReference>
<evidence type="ECO:0008006" key="3">
    <source>
        <dbReference type="Google" id="ProtNLM"/>
    </source>
</evidence>
<evidence type="ECO:0000313" key="1">
    <source>
        <dbReference type="EMBL" id="MFB3170814.1"/>
    </source>
</evidence>
<sequence>MDYIMTCTSAELALLVTLSGYPGVAKGIAEASVGEKSQKEWEAIMEVTTHQLILKQLWDDDQESKGEIPLKVEIQQFIQGYVESKWMIRCSNKGQSNILMIHHIENDTWMTHIIDRDIIHEFAYIKGADIPSIIRNYYSFSEKGMDSAQHFHLSDQAFDLLSERHNIRKVRKISSFTPEEEQSFRAFLHDLESQGWSLYNISLFHNPSIERDPILKNIVFFLPAAKGVWVVEYTDHPTAPVKVELNTFEQWCDLLSGVGLEASSVNS</sequence>
<evidence type="ECO:0000313" key="2">
    <source>
        <dbReference type="Proteomes" id="UP001241748"/>
    </source>
</evidence>
<organism evidence="1 2">
    <name type="scientific">Neobacillus driksii</name>
    <dbReference type="NCBI Taxonomy" id="3035913"/>
    <lineage>
        <taxon>Bacteria</taxon>
        <taxon>Bacillati</taxon>
        <taxon>Bacillota</taxon>
        <taxon>Bacilli</taxon>
        <taxon>Bacillales</taxon>
        <taxon>Bacillaceae</taxon>
        <taxon>Neobacillus</taxon>
    </lineage>
</organism>
<proteinExistence type="predicted"/>
<protein>
    <recommendedName>
        <fullName evidence="3">DUF3885 domain-containing protein</fullName>
    </recommendedName>
</protein>
<gene>
    <name evidence="1" type="ORF">P5G62_027380</name>
</gene>
<comment type="caution">
    <text evidence="1">The sequence shown here is derived from an EMBL/GenBank/DDBJ whole genome shotgun (WGS) entry which is preliminary data.</text>
</comment>
<name>A0ABV4Z298_9BACI</name>
<accession>A0ABV4Z298</accession>
<reference evidence="1 2" key="1">
    <citation type="submission" date="2024-05" db="EMBL/GenBank/DDBJ databases">
        <authorList>
            <person name="Venkateswaran K."/>
        </authorList>
    </citation>
    <scope>NUCLEOTIDE SEQUENCE [LARGE SCALE GENOMIC DNA]</scope>
    <source>
        <strain evidence="1 2">179-C4-2-HS</strain>
    </source>
</reference>
<dbReference type="Proteomes" id="UP001241748">
    <property type="component" value="Unassembled WGS sequence"/>
</dbReference>